<organism evidence="1">
    <name type="scientific">Fagus sylvatica</name>
    <name type="common">Beechnut</name>
    <dbReference type="NCBI Taxonomy" id="28930"/>
    <lineage>
        <taxon>Eukaryota</taxon>
        <taxon>Viridiplantae</taxon>
        <taxon>Streptophyta</taxon>
        <taxon>Embryophyta</taxon>
        <taxon>Tracheophyta</taxon>
        <taxon>Spermatophyta</taxon>
        <taxon>Magnoliopsida</taxon>
        <taxon>eudicotyledons</taxon>
        <taxon>Gunneridae</taxon>
        <taxon>Pentapetalae</taxon>
        <taxon>rosids</taxon>
        <taxon>fabids</taxon>
        <taxon>Fagales</taxon>
        <taxon>Fagaceae</taxon>
        <taxon>Fagus</taxon>
    </lineage>
</organism>
<protein>
    <submittedName>
        <fullName evidence="1">Uncharacterized protein</fullName>
    </submittedName>
</protein>
<gene>
    <name evidence="1" type="ORF">FSB_LOCUS43805</name>
</gene>
<evidence type="ECO:0000313" key="1">
    <source>
        <dbReference type="EMBL" id="SPD15923.1"/>
    </source>
</evidence>
<reference evidence="1" key="1">
    <citation type="submission" date="2018-02" db="EMBL/GenBank/DDBJ databases">
        <authorList>
            <person name="Cohen D.B."/>
            <person name="Kent A.D."/>
        </authorList>
    </citation>
    <scope>NUCLEOTIDE SEQUENCE</scope>
</reference>
<dbReference type="EMBL" id="OIVN01004188">
    <property type="protein sequence ID" value="SPD15923.1"/>
    <property type="molecule type" value="Genomic_DNA"/>
</dbReference>
<proteinExistence type="predicted"/>
<sequence length="201" mass="21933">MHSFSSLKNITPSLAKSLNSQATSVGVQLLLHLPSMVPSKPPWLHLHLEVLHGFTFYTLKISPFATVSIVVTIAAVGTPRREQGPHLPLDVLDQTRELGLTSATEGHGSQSGSGLGLIPDGEGAWRHVDLETDRRRKRHQRVKARVIISGGDIFTGDSSLPDESIDGWIKANGAAKWVGSTSSDDQSDRRYKVIGGLWWQQ</sequence>
<dbReference type="AlphaFoldDB" id="A0A2N9HW15"/>
<accession>A0A2N9HW15</accession>
<name>A0A2N9HW15_FAGSY</name>